<evidence type="ECO:0000313" key="11">
    <source>
        <dbReference type="EMBL" id="SSX04541.1"/>
    </source>
</evidence>
<reference evidence="11" key="1">
    <citation type="submission" date="2018-04" db="EMBL/GenBank/DDBJ databases">
        <authorList>
            <person name="Go L.Y."/>
            <person name="Mitchell J.A."/>
        </authorList>
    </citation>
    <scope>NUCLEOTIDE SEQUENCE</scope>
    <source>
        <tissue evidence="11">Whole organism</tissue>
    </source>
</reference>
<evidence type="ECO:0000256" key="4">
    <source>
        <dbReference type="ARBA" id="ARBA00022729"/>
    </source>
</evidence>
<dbReference type="PANTHER" id="PTHR33562">
    <property type="entry name" value="ATILLA, ISOFORM B-RELATED-RELATED"/>
    <property type="match status" value="1"/>
</dbReference>
<feature type="chain" id="PRO_5036062043" evidence="10">
    <location>
        <begin position="26"/>
        <end position="148"/>
    </location>
</feature>
<evidence type="ECO:0000256" key="10">
    <source>
        <dbReference type="SAM" id="SignalP"/>
    </source>
</evidence>
<evidence type="ECO:0000256" key="3">
    <source>
        <dbReference type="ARBA" id="ARBA00022692"/>
    </source>
</evidence>
<evidence type="ECO:0000256" key="2">
    <source>
        <dbReference type="ARBA" id="ARBA00022622"/>
    </source>
</evidence>
<keyword evidence="6 9" id="KW-0472">Membrane</keyword>
<dbReference type="GO" id="GO:0098552">
    <property type="term" value="C:side of membrane"/>
    <property type="evidence" value="ECO:0007669"/>
    <property type="project" value="UniProtKB-KW"/>
</dbReference>
<dbReference type="GO" id="GO:0030431">
    <property type="term" value="P:sleep"/>
    <property type="evidence" value="ECO:0007669"/>
    <property type="project" value="InterPro"/>
</dbReference>
<evidence type="ECO:0000256" key="5">
    <source>
        <dbReference type="ARBA" id="ARBA00022989"/>
    </source>
</evidence>
<keyword evidence="8" id="KW-0449">Lipoprotein</keyword>
<protein>
    <submittedName>
        <fullName evidence="11">CSON011681 protein</fullName>
    </submittedName>
</protein>
<keyword evidence="7" id="KW-0325">Glycoprotein</keyword>
<dbReference type="VEuPathDB" id="VectorBase:CSON011681"/>
<sequence length="148" mass="17149">MRYNATYQLIFSLLIIIIAAESGNALKCWKCSTDTNGEEFCHDPFESYLIDERQRRWSYVDCTFPMDKRPYGMESKQGCKKIKQITHDKVVIKRSCSWEDSCPKKHNYTELMIEFCGTCSTDGCNGASEYELVLLFLIIPAIIIMFLL</sequence>
<keyword evidence="5 9" id="KW-1133">Transmembrane helix</keyword>
<feature type="transmembrane region" description="Helical" evidence="9">
    <location>
        <begin position="130"/>
        <end position="147"/>
    </location>
</feature>
<reference evidence="12" key="2">
    <citation type="submission" date="2018-07" db="EMBL/GenBank/DDBJ databases">
        <authorList>
            <person name="Quirk P.G."/>
            <person name="Krulwich T.A."/>
        </authorList>
    </citation>
    <scope>NUCLEOTIDE SEQUENCE</scope>
</reference>
<dbReference type="OMA" id="RVVIRQC"/>
<proteinExistence type="predicted"/>
<feature type="signal peptide" evidence="10">
    <location>
        <begin position="1"/>
        <end position="25"/>
    </location>
</feature>
<keyword evidence="3 9" id="KW-0812">Transmembrane</keyword>
<name>A0A336KJT5_CULSO</name>
<evidence type="ECO:0000256" key="8">
    <source>
        <dbReference type="ARBA" id="ARBA00023288"/>
    </source>
</evidence>
<evidence type="ECO:0000313" key="12">
    <source>
        <dbReference type="EMBL" id="SSX24904.1"/>
    </source>
</evidence>
<dbReference type="InterPro" id="IPR031424">
    <property type="entry name" value="QVR-like"/>
</dbReference>
<evidence type="ECO:0000256" key="7">
    <source>
        <dbReference type="ARBA" id="ARBA00023180"/>
    </source>
</evidence>
<organism evidence="11">
    <name type="scientific">Culicoides sonorensis</name>
    <name type="common">Biting midge</name>
    <dbReference type="NCBI Taxonomy" id="179676"/>
    <lineage>
        <taxon>Eukaryota</taxon>
        <taxon>Metazoa</taxon>
        <taxon>Ecdysozoa</taxon>
        <taxon>Arthropoda</taxon>
        <taxon>Hexapoda</taxon>
        <taxon>Insecta</taxon>
        <taxon>Pterygota</taxon>
        <taxon>Neoptera</taxon>
        <taxon>Endopterygota</taxon>
        <taxon>Diptera</taxon>
        <taxon>Nematocera</taxon>
        <taxon>Chironomoidea</taxon>
        <taxon>Ceratopogonidae</taxon>
        <taxon>Ceratopogoninae</taxon>
        <taxon>Culicoides</taxon>
        <taxon>Monoculicoides</taxon>
    </lineage>
</organism>
<dbReference type="GO" id="GO:0032222">
    <property type="term" value="P:regulation of synaptic transmission, cholinergic"/>
    <property type="evidence" value="ECO:0007669"/>
    <property type="project" value="InterPro"/>
</dbReference>
<gene>
    <name evidence="11" type="primary">CSON011681</name>
</gene>
<keyword evidence="2" id="KW-0336">GPI-anchor</keyword>
<evidence type="ECO:0000256" key="6">
    <source>
        <dbReference type="ARBA" id="ARBA00023136"/>
    </source>
</evidence>
<dbReference type="CDD" id="cd23593">
    <property type="entry name" value="TFP_LU_ECD_Twit"/>
    <property type="match status" value="1"/>
</dbReference>
<dbReference type="Pfam" id="PF17064">
    <property type="entry name" value="QVR"/>
    <property type="match status" value="1"/>
</dbReference>
<dbReference type="EMBL" id="UFQT01000518">
    <property type="protein sequence ID" value="SSX24904.1"/>
    <property type="molecule type" value="Genomic_DNA"/>
</dbReference>
<dbReference type="AlphaFoldDB" id="A0A336KJT5"/>
<evidence type="ECO:0000256" key="1">
    <source>
        <dbReference type="ARBA" id="ARBA00004589"/>
    </source>
</evidence>
<dbReference type="InterPro" id="IPR050975">
    <property type="entry name" value="Sleep_regulator"/>
</dbReference>
<keyword evidence="4 10" id="KW-0732">Signal</keyword>
<comment type="subcellular location">
    <subcellularLocation>
        <location evidence="1">Membrane</location>
        <topology evidence="1">Lipid-anchor</topology>
        <topology evidence="1">GPI-anchor</topology>
    </subcellularLocation>
</comment>
<dbReference type="EMBL" id="UFQS01000518">
    <property type="protein sequence ID" value="SSX04541.1"/>
    <property type="molecule type" value="Genomic_DNA"/>
</dbReference>
<dbReference type="PANTHER" id="PTHR33562:SF2">
    <property type="entry name" value="PROTEIN QUIVER"/>
    <property type="match status" value="1"/>
</dbReference>
<evidence type="ECO:0000256" key="9">
    <source>
        <dbReference type="SAM" id="Phobius"/>
    </source>
</evidence>
<accession>A0A336KJT5</accession>